<evidence type="ECO:0000313" key="2">
    <source>
        <dbReference type="Proteomes" id="UP000239874"/>
    </source>
</evidence>
<reference evidence="1 2" key="1">
    <citation type="submission" date="2018-02" db="EMBL/GenBank/DDBJ databases">
        <title>8 Nocardia nova and 1 Nocardia cyriacigeorgica strain used for evolution to TMP-SMX.</title>
        <authorList>
            <person name="Mehta H."/>
            <person name="Weng J."/>
            <person name="Shamoo Y."/>
        </authorList>
    </citation>
    <scope>NUCLEOTIDE SEQUENCE [LARGE SCALE GENOMIC DNA]</scope>
    <source>
        <strain evidence="1 2">MDA3139</strain>
    </source>
</reference>
<dbReference type="Proteomes" id="UP000239874">
    <property type="component" value="Unassembled WGS sequence"/>
</dbReference>
<dbReference type="SUPFAM" id="SSF53474">
    <property type="entry name" value="alpha/beta-Hydrolases"/>
    <property type="match status" value="1"/>
</dbReference>
<accession>A0A2S6AW78</accession>
<protein>
    <recommendedName>
        <fullName evidence="3">Alpha/beta hydrolase</fullName>
    </recommendedName>
</protein>
<dbReference type="Gene3D" id="3.40.50.1820">
    <property type="entry name" value="alpha/beta hydrolase"/>
    <property type="match status" value="1"/>
</dbReference>
<gene>
    <name evidence="1" type="ORF">C5E45_05130</name>
</gene>
<sequence>MSWREVYSQLFLPAAAPDVVATFTEPDGTPLHVDAYLPPRHSDTPTPAVVLAHAGGFHTFDKKDLRGLGR</sequence>
<evidence type="ECO:0000313" key="1">
    <source>
        <dbReference type="EMBL" id="PPJ39505.1"/>
    </source>
</evidence>
<dbReference type="InterPro" id="IPR029058">
    <property type="entry name" value="AB_hydrolase_fold"/>
</dbReference>
<dbReference type="RefSeq" id="WP_104374451.1">
    <property type="nucleotide sequence ID" value="NZ_PSZC01000002.1"/>
</dbReference>
<dbReference type="OrthoDB" id="9803828at2"/>
<name>A0A2S6AW78_9NOCA</name>
<dbReference type="EMBL" id="PSZC01000002">
    <property type="protein sequence ID" value="PPJ39505.1"/>
    <property type="molecule type" value="Genomic_DNA"/>
</dbReference>
<evidence type="ECO:0008006" key="3">
    <source>
        <dbReference type="Google" id="ProtNLM"/>
    </source>
</evidence>
<organism evidence="1 2">
    <name type="scientific">Nocardia nova</name>
    <dbReference type="NCBI Taxonomy" id="37330"/>
    <lineage>
        <taxon>Bacteria</taxon>
        <taxon>Bacillati</taxon>
        <taxon>Actinomycetota</taxon>
        <taxon>Actinomycetes</taxon>
        <taxon>Mycobacteriales</taxon>
        <taxon>Nocardiaceae</taxon>
        <taxon>Nocardia</taxon>
    </lineage>
</organism>
<dbReference type="AlphaFoldDB" id="A0A2S6AW78"/>
<proteinExistence type="predicted"/>
<comment type="caution">
    <text evidence="1">The sequence shown here is derived from an EMBL/GenBank/DDBJ whole genome shotgun (WGS) entry which is preliminary data.</text>
</comment>